<sequence length="458" mass="53826">MRTEKRTRSIRIKDLKTIYLEELRRRCFDCLGEALQRGTVLPGELEETVWDYYRKTAPSLQEFYSRYTPEWEVFYEHEQLLPSDFLDFLYRMQAAFRKRYSLAELDVAYYIERLERLPLLSPERKLLQELFLDKWHRLLTTKEYDYQYHHIESLCEGFVLLDKQNGLKTVADVTGSRVRWLLLNRPELYRRIVPYEKAMEQNRHIRELVRVLGKHSKGEKRSFDPLGGVREEQLVRHAVRSDIEGITLGNDLNHLLPVEYCYLTDEALRPVFMQKFVEKRLQVFDSRSAEDRSVLQKGRKPVSGQGPFVVCLDTSGSMQGKREILAKSALLAVAKLVDGTHRKCYVINFAEDIHCMLIKDLRADFPLLADFLNYRFDGGTNMVPALKEAVRLIQTNGWHRSDVVMISDFEMPPVGDELMKQIMGVKHRDTSFYALVFGSRPEMDYLSICDRTWEMEIP</sequence>
<evidence type="ECO:0000313" key="3">
    <source>
        <dbReference type="Proteomes" id="UP000718012"/>
    </source>
</evidence>
<reference evidence="2" key="1">
    <citation type="journal article" date="2021" name="PeerJ">
        <title>Extensive microbial diversity within the chicken gut microbiome revealed by metagenomics and culture.</title>
        <authorList>
            <person name="Gilroy R."/>
            <person name="Ravi A."/>
            <person name="Getino M."/>
            <person name="Pursley I."/>
            <person name="Horton D.L."/>
            <person name="Alikhan N.F."/>
            <person name="Baker D."/>
            <person name="Gharbi K."/>
            <person name="Hall N."/>
            <person name="Watson M."/>
            <person name="Adriaenssens E.M."/>
            <person name="Foster-Nyarko E."/>
            <person name="Jarju S."/>
            <person name="Secka A."/>
            <person name="Antonio M."/>
            <person name="Oren A."/>
            <person name="Chaudhuri R.R."/>
            <person name="La Ragione R."/>
            <person name="Hildebrand F."/>
            <person name="Pallen M.J."/>
        </authorList>
    </citation>
    <scope>NUCLEOTIDE SEQUENCE</scope>
    <source>
        <strain evidence="2">CHK165-8395</strain>
    </source>
</reference>
<accession>A0A921FDL1</accession>
<dbReference type="Gene3D" id="3.40.50.410">
    <property type="entry name" value="von Willebrand factor, type A domain"/>
    <property type="match status" value="1"/>
</dbReference>
<feature type="domain" description="VWFA" evidence="1">
    <location>
        <begin position="309"/>
        <end position="409"/>
    </location>
</feature>
<dbReference type="Proteomes" id="UP000718012">
    <property type="component" value="Unassembled WGS sequence"/>
</dbReference>
<evidence type="ECO:0000313" key="2">
    <source>
        <dbReference type="EMBL" id="HJF07821.1"/>
    </source>
</evidence>
<comment type="caution">
    <text evidence="2">The sequence shown here is derived from an EMBL/GenBank/DDBJ whole genome shotgun (WGS) entry which is preliminary data.</text>
</comment>
<reference evidence="2" key="2">
    <citation type="submission" date="2021-09" db="EMBL/GenBank/DDBJ databases">
        <authorList>
            <person name="Gilroy R."/>
        </authorList>
    </citation>
    <scope>NUCLEOTIDE SEQUENCE</scope>
    <source>
        <strain evidence="2">CHK165-8395</strain>
    </source>
</reference>
<dbReference type="AlphaFoldDB" id="A0A921FDL1"/>
<dbReference type="InterPro" id="IPR002035">
    <property type="entry name" value="VWF_A"/>
</dbReference>
<dbReference type="Pfam" id="PF13519">
    <property type="entry name" value="VWA_2"/>
    <property type="match status" value="1"/>
</dbReference>
<dbReference type="InterPro" id="IPR036465">
    <property type="entry name" value="vWFA_dom_sf"/>
</dbReference>
<dbReference type="EMBL" id="DYXD01000145">
    <property type="protein sequence ID" value="HJF07821.1"/>
    <property type="molecule type" value="Genomic_DNA"/>
</dbReference>
<proteinExistence type="predicted"/>
<name>A0A921FDL1_9BACT</name>
<organism evidence="2 3">
    <name type="scientific">Phocaeicola coprocola</name>
    <dbReference type="NCBI Taxonomy" id="310298"/>
    <lineage>
        <taxon>Bacteria</taxon>
        <taxon>Pseudomonadati</taxon>
        <taxon>Bacteroidota</taxon>
        <taxon>Bacteroidia</taxon>
        <taxon>Bacteroidales</taxon>
        <taxon>Bacteroidaceae</taxon>
        <taxon>Phocaeicola</taxon>
    </lineage>
</organism>
<evidence type="ECO:0000259" key="1">
    <source>
        <dbReference type="Pfam" id="PF13519"/>
    </source>
</evidence>
<dbReference type="SUPFAM" id="SSF53300">
    <property type="entry name" value="vWA-like"/>
    <property type="match status" value="1"/>
</dbReference>
<dbReference type="PANTHER" id="PTHR36846:SF1">
    <property type="entry name" value="PROTEIN VIAA"/>
    <property type="match status" value="1"/>
</dbReference>
<protein>
    <submittedName>
        <fullName evidence="2">VWA domain-containing protein</fullName>
    </submittedName>
</protein>
<gene>
    <name evidence="2" type="ORF">K8U81_06470</name>
</gene>
<dbReference type="PANTHER" id="PTHR36846">
    <property type="entry name" value="PROTEIN VIAA"/>
    <property type="match status" value="1"/>
</dbReference>